<dbReference type="RefSeq" id="WP_213190893.1">
    <property type="nucleotide sequence ID" value="NZ_CP114564.1"/>
</dbReference>
<name>A0ABY7KVJ4_CITFR</name>
<evidence type="ECO:0000313" key="1">
    <source>
        <dbReference type="EMBL" id="WAZ56336.1"/>
    </source>
</evidence>
<sequence length="149" mass="15797">MNQTYAVVRAGVVVNMIIIDPSTLGGDRGANTGEVSGGGGDSDYGGQLVQTVDGVGIGWHYADGVFTAPAIEKTADEIARENMATANSEYAAASIKITGLNERIADEDWSGTAESVIREDLLAWTAYRKALRAYISAADWSKRLPESPE</sequence>
<proteinExistence type="predicted"/>
<gene>
    <name evidence="1" type="ORF">O4000_18845</name>
</gene>
<accession>A0ABY7KVJ4</accession>
<dbReference type="Proteomes" id="UP001164536">
    <property type="component" value="Chromosome"/>
</dbReference>
<organism evidence="1 2">
    <name type="scientific">Citrobacter freundii</name>
    <dbReference type="NCBI Taxonomy" id="546"/>
    <lineage>
        <taxon>Bacteria</taxon>
        <taxon>Pseudomonadati</taxon>
        <taxon>Pseudomonadota</taxon>
        <taxon>Gammaproteobacteria</taxon>
        <taxon>Enterobacterales</taxon>
        <taxon>Enterobacteriaceae</taxon>
        <taxon>Citrobacter</taxon>
        <taxon>Citrobacter freundii complex</taxon>
    </lineage>
</organism>
<protein>
    <recommendedName>
        <fullName evidence="3">Tail fiber assembly protein</fullName>
    </recommendedName>
</protein>
<keyword evidence="2" id="KW-1185">Reference proteome</keyword>
<dbReference type="EMBL" id="CP114564">
    <property type="protein sequence ID" value="WAZ56336.1"/>
    <property type="molecule type" value="Genomic_DNA"/>
</dbReference>
<reference evidence="1" key="1">
    <citation type="submission" date="2022-12" db="EMBL/GenBank/DDBJ databases">
        <title>2953647.</title>
        <authorList>
            <person name="Hergert J."/>
            <person name="Casey R."/>
            <person name="Wagner J."/>
            <person name="Young E.L."/>
            <person name="Oakeson K.F."/>
        </authorList>
    </citation>
    <scope>NUCLEOTIDE SEQUENCE</scope>
    <source>
        <strain evidence="1">2953647</strain>
    </source>
</reference>
<evidence type="ECO:0000313" key="2">
    <source>
        <dbReference type="Proteomes" id="UP001164536"/>
    </source>
</evidence>
<evidence type="ECO:0008006" key="3">
    <source>
        <dbReference type="Google" id="ProtNLM"/>
    </source>
</evidence>